<name>A0ABY6KDY5_9ARAC</name>
<dbReference type="CDD" id="cd09107">
    <property type="entry name" value="PLDc_vPLD3_4_5_like_2"/>
    <property type="match status" value="1"/>
</dbReference>
<dbReference type="Pfam" id="PF13918">
    <property type="entry name" value="PLDc_3"/>
    <property type="match status" value="1"/>
</dbReference>
<dbReference type="PANTHER" id="PTHR10185">
    <property type="entry name" value="PHOSPHOLIPASE D - RELATED"/>
    <property type="match status" value="1"/>
</dbReference>
<sequence length="703" mass="79167">MDQYSIRALSVDIFGQLRSVVGHYHLTTVPAVSGWTLSFSSVNPQLSPGPGATISLVESIPLGLTYGPNAPRHMSTYEAWNRLISLASYSIDIGSFYWTLQGSDVVPDPTAAQGEDILDQLIVAGTQRDIKIRIAQNLPREPSPDINKLETLGAAKVRTLDFNRLVGAGILHTKLWIVDRQHLYVGSANMDWRALTQCQHGLEGPYPVDKVLELVHEDRQITVREVAEEAWISFGSTQSIMKDILGVRRLNAVLVPKDLTFDQKNARKETASLNLEATTDDPELLKRVITGDETWIYGFDSETTQQPSEWRFKNEPTPKKARKAPSKVKVMLTVFFDYHGIVNHEFQQQGSTITADSYMGVLRRLREAIKQKRLELWRSKSWILHHDNAPAHTALKISKFLQDHSTCVPPTPLQSRFGLLRLLPFWKAQGSEISEHGRDQSGIEEGHEGDPENRLPEVFCRLEKKVAEAMLIMVKESGLLLENCRCLAEDVQKIFEMYWMLGLPNAKIPPVWPTDLHTEINVQKPLPVSLNGTNSTVYIASSPQALCPTGRTSDLDAILDTIARARKFVHIAVMDYFPTTLYGKKTKFWPVLDNALRKAAVENRIQVRLMGSHWNHTRPAMSHFLRSLSALNSSRVHLETAMIIMQFDFALTNARAPFGTSNWAADYFLNTGGVGFVVHGTDHPFRQQLADVFDRDWNSIYAT</sequence>
<dbReference type="InterPro" id="IPR025202">
    <property type="entry name" value="PLD-like_dom"/>
</dbReference>
<dbReference type="PANTHER" id="PTHR10185:SF17">
    <property type="entry name" value="GM01519P-RELATED"/>
    <property type="match status" value="1"/>
</dbReference>
<dbReference type="Gene3D" id="3.30.870.10">
    <property type="entry name" value="Endonuclease Chain A"/>
    <property type="match status" value="2"/>
</dbReference>
<dbReference type="Gene3D" id="3.30.420.10">
    <property type="entry name" value="Ribonuclease H-like superfamily/Ribonuclease H"/>
    <property type="match status" value="1"/>
</dbReference>
<dbReference type="Pfam" id="PF13091">
    <property type="entry name" value="PLDc_2"/>
    <property type="match status" value="1"/>
</dbReference>
<keyword evidence="4" id="KW-1185">Reference proteome</keyword>
<gene>
    <name evidence="3" type="ORF">LAZ67_3005717</name>
</gene>
<organism evidence="3 4">
    <name type="scientific">Cordylochernes scorpioides</name>
    <dbReference type="NCBI Taxonomy" id="51811"/>
    <lineage>
        <taxon>Eukaryota</taxon>
        <taxon>Metazoa</taxon>
        <taxon>Ecdysozoa</taxon>
        <taxon>Arthropoda</taxon>
        <taxon>Chelicerata</taxon>
        <taxon>Arachnida</taxon>
        <taxon>Pseudoscorpiones</taxon>
        <taxon>Cheliferoidea</taxon>
        <taxon>Chernetidae</taxon>
        <taxon>Cordylochernes</taxon>
    </lineage>
</organism>
<evidence type="ECO:0000313" key="4">
    <source>
        <dbReference type="Proteomes" id="UP001235939"/>
    </source>
</evidence>
<dbReference type="SMART" id="SM00155">
    <property type="entry name" value="PLDc"/>
    <property type="match status" value="1"/>
</dbReference>
<dbReference type="InterPro" id="IPR050874">
    <property type="entry name" value="Diverse_PLD-related"/>
</dbReference>
<comment type="similarity">
    <text evidence="1">Belongs to the phospholipase D family.</text>
</comment>
<evidence type="ECO:0000259" key="2">
    <source>
        <dbReference type="PROSITE" id="PS50035"/>
    </source>
</evidence>
<dbReference type="SUPFAM" id="SSF56024">
    <property type="entry name" value="Phospholipase D/nuclease"/>
    <property type="match status" value="2"/>
</dbReference>
<feature type="domain" description="PLD phosphodiesterase" evidence="2">
    <location>
        <begin position="167"/>
        <end position="194"/>
    </location>
</feature>
<dbReference type="PROSITE" id="PS50035">
    <property type="entry name" value="PLD"/>
    <property type="match status" value="1"/>
</dbReference>
<dbReference type="InterPro" id="IPR036397">
    <property type="entry name" value="RNaseH_sf"/>
</dbReference>
<dbReference type="InterPro" id="IPR001888">
    <property type="entry name" value="Transposase_1"/>
</dbReference>
<proteinExistence type="inferred from homology"/>
<dbReference type="EMBL" id="CP092865">
    <property type="protein sequence ID" value="UYV65855.1"/>
    <property type="molecule type" value="Genomic_DNA"/>
</dbReference>
<dbReference type="Pfam" id="PF01359">
    <property type="entry name" value="Transposase_1"/>
    <property type="match status" value="1"/>
</dbReference>
<accession>A0ABY6KDY5</accession>
<dbReference type="Proteomes" id="UP001235939">
    <property type="component" value="Chromosome 03"/>
</dbReference>
<dbReference type="CDD" id="cd09106">
    <property type="entry name" value="PLDc_vPLD3_4_5_like_1"/>
    <property type="match status" value="1"/>
</dbReference>
<evidence type="ECO:0000256" key="1">
    <source>
        <dbReference type="ARBA" id="ARBA00008664"/>
    </source>
</evidence>
<dbReference type="InterPro" id="IPR001736">
    <property type="entry name" value="PLipase_D/transphosphatidylase"/>
</dbReference>
<evidence type="ECO:0000313" key="3">
    <source>
        <dbReference type="EMBL" id="UYV65855.1"/>
    </source>
</evidence>
<reference evidence="3 4" key="1">
    <citation type="submission" date="2022-01" db="EMBL/GenBank/DDBJ databases">
        <title>A chromosomal length assembly of Cordylochernes scorpioides.</title>
        <authorList>
            <person name="Zeh D."/>
            <person name="Zeh J."/>
        </authorList>
    </citation>
    <scope>NUCLEOTIDE SEQUENCE [LARGE SCALE GENOMIC DNA]</scope>
    <source>
        <strain evidence="3">IN4F17</strain>
        <tissue evidence="3">Whole Body</tissue>
    </source>
</reference>
<dbReference type="InterPro" id="IPR032803">
    <property type="entry name" value="PLDc_3"/>
</dbReference>
<protein>
    <submittedName>
        <fullName evidence="3">PLD4</fullName>
    </submittedName>
</protein>